<organism evidence="1 2">
    <name type="scientific">Capnocytophaga felis</name>
    <dbReference type="NCBI Taxonomy" id="2267611"/>
    <lineage>
        <taxon>Bacteria</taxon>
        <taxon>Pseudomonadati</taxon>
        <taxon>Bacteroidota</taxon>
        <taxon>Flavobacteriia</taxon>
        <taxon>Flavobacteriales</taxon>
        <taxon>Flavobacteriaceae</taxon>
        <taxon>Capnocytophaga</taxon>
    </lineage>
</organism>
<dbReference type="AlphaFoldDB" id="A0A5M4BAR8"/>
<evidence type="ECO:0008006" key="3">
    <source>
        <dbReference type="Google" id="ProtNLM"/>
    </source>
</evidence>
<dbReference type="RefSeq" id="WP_155285308.1">
    <property type="nucleotide sequence ID" value="NZ_BLBC01000013.1"/>
</dbReference>
<name>A0A5M4BAR8_9FLAO</name>
<keyword evidence="2" id="KW-1185">Reference proteome</keyword>
<sequence>MLSNELQEFLKEQFPYDAQKMIFTPEMKLYKDFKMVGEDVEDFLLDFTKTFNVKLGDNFNFKERFYLEFEGSLIERLLLPFTFIQKLINISLFESPKEDERKDLSFAELDRAIKTGVLE</sequence>
<dbReference type="EMBL" id="BLBC01000013">
    <property type="protein sequence ID" value="GET46683.1"/>
    <property type="molecule type" value="Genomic_DNA"/>
</dbReference>
<evidence type="ECO:0000313" key="2">
    <source>
        <dbReference type="Proteomes" id="UP000398217"/>
    </source>
</evidence>
<comment type="caution">
    <text evidence="1">The sequence shown here is derived from an EMBL/GenBank/DDBJ whole genome shotgun (WGS) entry which is preliminary data.</text>
</comment>
<dbReference type="InterPro" id="IPR010862">
    <property type="entry name" value="DUF1493"/>
</dbReference>
<dbReference type="Pfam" id="PF07377">
    <property type="entry name" value="DUF1493"/>
    <property type="match status" value="1"/>
</dbReference>
<accession>A0A5M4BAR8</accession>
<proteinExistence type="predicted"/>
<evidence type="ECO:0000313" key="1">
    <source>
        <dbReference type="EMBL" id="GET46683.1"/>
    </source>
</evidence>
<reference evidence="2" key="1">
    <citation type="journal article" date="2020" name="Int. J. Syst. Evol. Microbiol.">
        <title>Capnocytophaga felis sp. nov. isolated from the feline oral cavity.</title>
        <authorList>
            <person name="Suzuki M."/>
            <person name="Umeda K."/>
            <person name="Kimura M."/>
            <person name="Imaoka K."/>
            <person name="Morikawa S."/>
            <person name="Maeda K."/>
        </authorList>
    </citation>
    <scope>NUCLEOTIDE SEQUENCE [LARGE SCALE GENOMIC DNA]</scope>
    <source>
        <strain evidence="2">KC07070</strain>
    </source>
</reference>
<gene>
    <name evidence="1" type="ORF">RCZ01_19850</name>
</gene>
<dbReference type="Proteomes" id="UP000398217">
    <property type="component" value="Unassembled WGS sequence"/>
</dbReference>
<protein>
    <recommendedName>
        <fullName evidence="3">DUF1493 domain-containing protein</fullName>
    </recommendedName>
</protein>
<dbReference type="OrthoDB" id="1452418at2"/>